<evidence type="ECO:0000313" key="2">
    <source>
        <dbReference type="Proteomes" id="UP000736373"/>
    </source>
</evidence>
<keyword evidence="2" id="KW-1185">Reference proteome</keyword>
<organism evidence="1 2">
    <name type="scientific">Paraburkholderia podalyriae</name>
    <dbReference type="NCBI Taxonomy" id="1938811"/>
    <lineage>
        <taxon>Bacteria</taxon>
        <taxon>Pseudomonadati</taxon>
        <taxon>Pseudomonadota</taxon>
        <taxon>Betaproteobacteria</taxon>
        <taxon>Burkholderiales</taxon>
        <taxon>Burkholderiaceae</taxon>
        <taxon>Paraburkholderia</taxon>
    </lineage>
</organism>
<proteinExistence type="predicted"/>
<dbReference type="RefSeq" id="WP_187635581.1">
    <property type="nucleotide sequence ID" value="NZ_VZQQ01000014.1"/>
</dbReference>
<comment type="caution">
    <text evidence="1">The sequence shown here is derived from an EMBL/GenBank/DDBJ whole genome shotgun (WGS) entry which is preliminary data.</text>
</comment>
<sequence>MSKIFQIVAPDVDPVEQRAFFDATKSKACTHLAIKLATQRAALVKATGATGILAEHVARGIDGEVALCESLTAEAAALSTALSEAQAGNAAYGQFVKDANHRFSQYVWQASRINLDVGCVEIPELEAKIRDYERTRAGHRERLLEAGLDNDQIDGAGLLKPDAEELAVWHRDLEAKRDRVARAKAFIASAPLFDLSLLDGDLSSKS</sequence>
<dbReference type="Proteomes" id="UP000736373">
    <property type="component" value="Unassembled WGS sequence"/>
</dbReference>
<gene>
    <name evidence="1" type="ORF">F6X42_18500</name>
</gene>
<name>A0ABR7PQI8_9BURK</name>
<reference evidence="1 2" key="1">
    <citation type="submission" date="2019-09" db="EMBL/GenBank/DDBJ databases">
        <title>Paraburkholderia podalyriae sp. nov., A South African Podalyria-associated rhizobium.</title>
        <authorList>
            <person name="Mavima L."/>
            <person name="Beukes C.W."/>
            <person name="Palmer M."/>
            <person name="De Meyer S.E."/>
            <person name="James E.K."/>
            <person name="Maluk M."/>
            <person name="Avontuur J.R."/>
            <person name="Chan W.Y."/>
            <person name="Venter S.N."/>
            <person name="Steenkamp E.T."/>
        </authorList>
    </citation>
    <scope>NUCLEOTIDE SEQUENCE [LARGE SCALE GENOMIC DNA]</scope>
    <source>
        <strain evidence="1 2">WC7.3b</strain>
    </source>
</reference>
<protein>
    <submittedName>
        <fullName evidence="1">Uncharacterized protein</fullName>
    </submittedName>
</protein>
<accession>A0ABR7PQI8</accession>
<dbReference type="EMBL" id="VZQQ01000014">
    <property type="protein sequence ID" value="MBC8748524.1"/>
    <property type="molecule type" value="Genomic_DNA"/>
</dbReference>
<evidence type="ECO:0000313" key="1">
    <source>
        <dbReference type="EMBL" id="MBC8748524.1"/>
    </source>
</evidence>